<name>A0A7C4ML03_9BACT</name>
<sequence length="122" mass="14107">MNEIDVFLEEFYPMSQRAGELLAEIRMEKTQVRSLENIVVSTRRFSEILNFIKNQAGKEKKDNKWGKAADLLLEQLDQIEQKAKSLAEGEPAKALEIKMHASQGWIRQVVAHYLYEKKRAGD</sequence>
<dbReference type="EMBL" id="DSUH01000074">
    <property type="protein sequence ID" value="HGU31922.1"/>
    <property type="molecule type" value="Genomic_DNA"/>
</dbReference>
<accession>A0A7C4ML03</accession>
<evidence type="ECO:0000313" key="1">
    <source>
        <dbReference type="EMBL" id="HGU31922.1"/>
    </source>
</evidence>
<organism evidence="1">
    <name type="scientific">Desulfatirhabdium butyrativorans</name>
    <dbReference type="NCBI Taxonomy" id="340467"/>
    <lineage>
        <taxon>Bacteria</taxon>
        <taxon>Pseudomonadati</taxon>
        <taxon>Thermodesulfobacteriota</taxon>
        <taxon>Desulfobacteria</taxon>
        <taxon>Desulfobacterales</taxon>
        <taxon>Desulfatirhabdiaceae</taxon>
        <taxon>Desulfatirhabdium</taxon>
    </lineage>
</organism>
<gene>
    <name evidence="1" type="ORF">ENS29_03585</name>
</gene>
<proteinExistence type="predicted"/>
<comment type="caution">
    <text evidence="1">The sequence shown here is derived from an EMBL/GenBank/DDBJ whole genome shotgun (WGS) entry which is preliminary data.</text>
</comment>
<reference evidence="1" key="1">
    <citation type="journal article" date="2020" name="mSystems">
        <title>Genome- and Community-Level Interaction Insights into Carbon Utilization and Element Cycling Functions of Hydrothermarchaeota in Hydrothermal Sediment.</title>
        <authorList>
            <person name="Zhou Z."/>
            <person name="Liu Y."/>
            <person name="Xu W."/>
            <person name="Pan J."/>
            <person name="Luo Z.H."/>
            <person name="Li M."/>
        </authorList>
    </citation>
    <scope>NUCLEOTIDE SEQUENCE [LARGE SCALE GENOMIC DNA]</scope>
    <source>
        <strain evidence="1">SpSt-477</strain>
    </source>
</reference>
<protein>
    <submittedName>
        <fullName evidence="1">Uncharacterized protein</fullName>
    </submittedName>
</protein>
<dbReference type="AlphaFoldDB" id="A0A7C4ML03"/>